<dbReference type="AlphaFoldDB" id="A0A8J2Q7L3"/>
<organism evidence="7 8">
    <name type="scientific">Allacma fusca</name>
    <dbReference type="NCBI Taxonomy" id="39272"/>
    <lineage>
        <taxon>Eukaryota</taxon>
        <taxon>Metazoa</taxon>
        <taxon>Ecdysozoa</taxon>
        <taxon>Arthropoda</taxon>
        <taxon>Hexapoda</taxon>
        <taxon>Collembola</taxon>
        <taxon>Symphypleona</taxon>
        <taxon>Sminthuridae</taxon>
        <taxon>Allacma</taxon>
    </lineage>
</organism>
<sequence>MQPTTNVQEISGQVETHLAIDVDIVPKISSSIVPLGNVSGDKIKCPLSKRIFLKYRGLIFALVSSFCFSLAALIVTYIKDDYDRINIATWRFQVSYILAIPLMTFHHFKGRNLKPEMKPDNKEQKYKICSQFKILGMLMLRSMFNCNAFLLSFFALKYLAIGDVLVICSSSPVFVYIFAYLALGERCGGIQLAASITVIAGGFCILQPPSLIDMENFNYDTMIGTFLAFGSALLSAVASVLLRYSRNIHYSTATFVFGAWGTLESIILALVFGGVLIFPTDLTDWVLCAALGSLTFFGQISMILALTYEKAGPVSLIRSVDVLFGYLGQVIFWNIVPDAWSLVGATIVCFAVGVIGVRKWIESLSEEEKIWKLNFVLK</sequence>
<accession>A0A8J2Q7L3</accession>
<feature type="transmembrane region" description="Helical" evidence="5">
    <location>
        <begin position="160"/>
        <end position="183"/>
    </location>
</feature>
<proteinExistence type="predicted"/>
<dbReference type="InterPro" id="IPR000620">
    <property type="entry name" value="EamA_dom"/>
</dbReference>
<keyword evidence="3 5" id="KW-1133">Transmembrane helix</keyword>
<dbReference type="GO" id="GO:0016020">
    <property type="term" value="C:membrane"/>
    <property type="evidence" value="ECO:0007669"/>
    <property type="project" value="UniProtKB-SubCell"/>
</dbReference>
<evidence type="ECO:0000313" key="7">
    <source>
        <dbReference type="EMBL" id="CAG7838411.1"/>
    </source>
</evidence>
<evidence type="ECO:0000256" key="2">
    <source>
        <dbReference type="ARBA" id="ARBA00022692"/>
    </source>
</evidence>
<evidence type="ECO:0000256" key="4">
    <source>
        <dbReference type="ARBA" id="ARBA00023136"/>
    </source>
</evidence>
<dbReference type="OrthoDB" id="306876at2759"/>
<dbReference type="EMBL" id="CAJVCH010571745">
    <property type="protein sequence ID" value="CAG7838411.1"/>
    <property type="molecule type" value="Genomic_DNA"/>
</dbReference>
<keyword evidence="8" id="KW-1185">Reference proteome</keyword>
<feature type="transmembrane region" description="Helical" evidence="5">
    <location>
        <begin position="90"/>
        <end position="108"/>
    </location>
</feature>
<feature type="transmembrane region" description="Helical" evidence="5">
    <location>
        <begin position="342"/>
        <end position="361"/>
    </location>
</feature>
<feature type="transmembrane region" description="Helical" evidence="5">
    <location>
        <begin position="221"/>
        <end position="242"/>
    </location>
</feature>
<feature type="transmembrane region" description="Helical" evidence="5">
    <location>
        <begin position="190"/>
        <end position="209"/>
    </location>
</feature>
<comment type="caution">
    <text evidence="7">The sequence shown here is derived from an EMBL/GenBank/DDBJ whole genome shotgun (WGS) entry which is preliminary data.</text>
</comment>
<dbReference type="Pfam" id="PF00892">
    <property type="entry name" value="EamA"/>
    <property type="match status" value="1"/>
</dbReference>
<protein>
    <recommendedName>
        <fullName evidence="6">EamA domain-containing protein</fullName>
    </recommendedName>
</protein>
<name>A0A8J2Q7L3_9HEXA</name>
<comment type="subcellular location">
    <subcellularLocation>
        <location evidence="1">Membrane</location>
        <topology evidence="1">Multi-pass membrane protein</topology>
    </subcellularLocation>
</comment>
<feature type="transmembrane region" description="Helical" evidence="5">
    <location>
        <begin position="284"/>
        <end position="308"/>
    </location>
</feature>
<feature type="transmembrane region" description="Helical" evidence="5">
    <location>
        <begin position="58"/>
        <end position="78"/>
    </location>
</feature>
<evidence type="ECO:0000256" key="5">
    <source>
        <dbReference type="SAM" id="Phobius"/>
    </source>
</evidence>
<evidence type="ECO:0000259" key="6">
    <source>
        <dbReference type="Pfam" id="PF00892"/>
    </source>
</evidence>
<dbReference type="Proteomes" id="UP000708208">
    <property type="component" value="Unassembled WGS sequence"/>
</dbReference>
<feature type="domain" description="EamA" evidence="6">
    <location>
        <begin position="56"/>
        <end position="206"/>
    </location>
</feature>
<reference evidence="7" key="1">
    <citation type="submission" date="2021-06" db="EMBL/GenBank/DDBJ databases">
        <authorList>
            <person name="Hodson N. C."/>
            <person name="Mongue J. A."/>
            <person name="Jaron S. K."/>
        </authorList>
    </citation>
    <scope>NUCLEOTIDE SEQUENCE</scope>
</reference>
<keyword evidence="2 5" id="KW-0812">Transmembrane</keyword>
<dbReference type="PANTHER" id="PTHR22911">
    <property type="entry name" value="ACYL-MALONYL CONDENSING ENZYME-RELATED"/>
    <property type="match status" value="1"/>
</dbReference>
<evidence type="ECO:0000313" key="8">
    <source>
        <dbReference type="Proteomes" id="UP000708208"/>
    </source>
</evidence>
<keyword evidence="4 5" id="KW-0472">Membrane</keyword>
<feature type="transmembrane region" description="Helical" evidence="5">
    <location>
        <begin position="320"/>
        <end position="336"/>
    </location>
</feature>
<feature type="transmembrane region" description="Helical" evidence="5">
    <location>
        <begin position="254"/>
        <end position="278"/>
    </location>
</feature>
<feature type="transmembrane region" description="Helical" evidence="5">
    <location>
        <begin position="134"/>
        <end position="154"/>
    </location>
</feature>
<evidence type="ECO:0000256" key="3">
    <source>
        <dbReference type="ARBA" id="ARBA00022989"/>
    </source>
</evidence>
<evidence type="ECO:0000256" key="1">
    <source>
        <dbReference type="ARBA" id="ARBA00004141"/>
    </source>
</evidence>
<dbReference type="PANTHER" id="PTHR22911:SF6">
    <property type="entry name" value="SOLUTE CARRIER FAMILY 35 MEMBER G1"/>
    <property type="match status" value="1"/>
</dbReference>
<gene>
    <name evidence="7" type="ORF">AFUS01_LOCUS47387</name>
</gene>